<evidence type="ECO:0000313" key="4">
    <source>
        <dbReference type="Proteomes" id="UP000663882"/>
    </source>
</evidence>
<name>A0A814ESI6_9BILA</name>
<evidence type="ECO:0000313" key="3">
    <source>
        <dbReference type="EMBL" id="CAF3590306.1"/>
    </source>
</evidence>
<dbReference type="EMBL" id="CAJOAX010000433">
    <property type="protein sequence ID" value="CAF3590306.1"/>
    <property type="molecule type" value="Genomic_DNA"/>
</dbReference>
<gene>
    <name evidence="3" type="ORF">OTI717_LOCUS6272</name>
    <name evidence="2" type="ORF">RFH988_LOCUS12650</name>
</gene>
<dbReference type="EMBL" id="CAJNOO010000533">
    <property type="protein sequence ID" value="CAF0971417.1"/>
    <property type="molecule type" value="Genomic_DNA"/>
</dbReference>
<evidence type="ECO:0000256" key="1">
    <source>
        <dbReference type="SAM" id="MobiDB-lite"/>
    </source>
</evidence>
<dbReference type="Proteomes" id="UP000663823">
    <property type="component" value="Unassembled WGS sequence"/>
</dbReference>
<feature type="compositionally biased region" description="Basic residues" evidence="1">
    <location>
        <begin position="1"/>
        <end position="11"/>
    </location>
</feature>
<evidence type="ECO:0000313" key="2">
    <source>
        <dbReference type="EMBL" id="CAF0971417.1"/>
    </source>
</evidence>
<dbReference type="Proteomes" id="UP000663882">
    <property type="component" value="Unassembled WGS sequence"/>
</dbReference>
<comment type="caution">
    <text evidence="2">The sequence shown here is derived from an EMBL/GenBank/DDBJ whole genome shotgun (WGS) entry which is preliminary data.</text>
</comment>
<feature type="region of interest" description="Disordered" evidence="1">
    <location>
        <begin position="1"/>
        <end position="46"/>
    </location>
</feature>
<organism evidence="2 4">
    <name type="scientific">Rotaria sordida</name>
    <dbReference type="NCBI Taxonomy" id="392033"/>
    <lineage>
        <taxon>Eukaryota</taxon>
        <taxon>Metazoa</taxon>
        <taxon>Spiralia</taxon>
        <taxon>Gnathifera</taxon>
        <taxon>Rotifera</taxon>
        <taxon>Eurotatoria</taxon>
        <taxon>Bdelloidea</taxon>
        <taxon>Philodinida</taxon>
        <taxon>Philodinidae</taxon>
        <taxon>Rotaria</taxon>
    </lineage>
</organism>
<sequence>MGGKLGKKKTKFPPSDDPFYQMGPPGAYGAPPPYPYPPRYGPGGRYGDDPYDAYGYGPKYPPTDSFDDLYGGPMQGRGCMGGPFGRGMSPWNYGNYYMGNTSLQMIPFMQKTLSKISQLQAILGMGGGMMPMMPCLPSSCCMPCPPSSCCMPMCSPSSCCMPMCSPMMAAATPLPITCNPLIQSMCPMPPTNCCNWMSPSSFMSALSSGPMACRPPASFQFPSNVGMVMPFPWGTPNPLLTPSSFGGFSPQYNGNGGLSCCCYYCIPPPPPPPPPITYYPRPVCVPQPYPVPCPAPVPIPNVQQIPVPRCVSVVAPPIVADCNPCCPVPAGAPLIPSQGVVTLGTLGQSLVMRSNTISTDQRLFNDETRRKPIRKTFDRSRRAKAERIAASLSNLGLGNTILDRNNSLNEFKYRIKSTRNVPIRSRKDFSLVSKSNDEYISDSNLTTLDTLFSLSNKSKQKQNNKSKHYSHSNRHRN</sequence>
<feature type="region of interest" description="Disordered" evidence="1">
    <location>
        <begin position="456"/>
        <end position="477"/>
    </location>
</feature>
<feature type="compositionally biased region" description="Basic residues" evidence="1">
    <location>
        <begin position="458"/>
        <end position="477"/>
    </location>
</feature>
<accession>A0A814ESI6</accession>
<proteinExistence type="predicted"/>
<feature type="compositionally biased region" description="Pro residues" evidence="1">
    <location>
        <begin position="30"/>
        <end position="40"/>
    </location>
</feature>
<protein>
    <submittedName>
        <fullName evidence="2">Uncharacterized protein</fullName>
    </submittedName>
</protein>
<dbReference type="OrthoDB" id="10067594at2759"/>
<dbReference type="AlphaFoldDB" id="A0A814ESI6"/>
<reference evidence="2" key="1">
    <citation type="submission" date="2021-02" db="EMBL/GenBank/DDBJ databases">
        <authorList>
            <person name="Nowell W R."/>
        </authorList>
    </citation>
    <scope>NUCLEOTIDE SEQUENCE</scope>
</reference>